<gene>
    <name evidence="1" type="ORF">BCR44DRAFT_188394</name>
</gene>
<dbReference type="AlphaFoldDB" id="A0A1Y2HZ25"/>
<comment type="caution">
    <text evidence="1">The sequence shown here is derived from an EMBL/GenBank/DDBJ whole genome shotgun (WGS) entry which is preliminary data.</text>
</comment>
<accession>A0A1Y2HZ25</accession>
<evidence type="ECO:0000313" key="2">
    <source>
        <dbReference type="Proteomes" id="UP000193411"/>
    </source>
</evidence>
<organism evidence="1 2">
    <name type="scientific">Catenaria anguillulae PL171</name>
    <dbReference type="NCBI Taxonomy" id="765915"/>
    <lineage>
        <taxon>Eukaryota</taxon>
        <taxon>Fungi</taxon>
        <taxon>Fungi incertae sedis</taxon>
        <taxon>Blastocladiomycota</taxon>
        <taxon>Blastocladiomycetes</taxon>
        <taxon>Blastocladiales</taxon>
        <taxon>Catenariaceae</taxon>
        <taxon>Catenaria</taxon>
    </lineage>
</organism>
<dbReference type="EMBL" id="MCFL01000007">
    <property type="protein sequence ID" value="ORZ38981.1"/>
    <property type="molecule type" value="Genomic_DNA"/>
</dbReference>
<evidence type="ECO:0000313" key="1">
    <source>
        <dbReference type="EMBL" id="ORZ38981.1"/>
    </source>
</evidence>
<dbReference type="Proteomes" id="UP000193411">
    <property type="component" value="Unassembled WGS sequence"/>
</dbReference>
<reference evidence="1 2" key="1">
    <citation type="submission" date="2016-07" db="EMBL/GenBank/DDBJ databases">
        <title>Pervasive Adenine N6-methylation of Active Genes in Fungi.</title>
        <authorList>
            <consortium name="DOE Joint Genome Institute"/>
            <person name="Mondo S.J."/>
            <person name="Dannebaum R.O."/>
            <person name="Kuo R.C."/>
            <person name="Labutti K."/>
            <person name="Haridas S."/>
            <person name="Kuo A."/>
            <person name="Salamov A."/>
            <person name="Ahrendt S.R."/>
            <person name="Lipzen A."/>
            <person name="Sullivan W."/>
            <person name="Andreopoulos W.B."/>
            <person name="Clum A."/>
            <person name="Lindquist E."/>
            <person name="Daum C."/>
            <person name="Ramamoorthy G.K."/>
            <person name="Gryganskyi A."/>
            <person name="Culley D."/>
            <person name="Magnuson J.K."/>
            <person name="James T.Y."/>
            <person name="O'Malley M.A."/>
            <person name="Stajich J.E."/>
            <person name="Spatafora J.W."/>
            <person name="Visel A."/>
            <person name="Grigoriev I.V."/>
        </authorList>
    </citation>
    <scope>NUCLEOTIDE SEQUENCE [LARGE SCALE GENOMIC DNA]</scope>
    <source>
        <strain evidence="1 2">PL171</strain>
    </source>
</reference>
<name>A0A1Y2HZ25_9FUNG</name>
<protein>
    <submittedName>
        <fullName evidence="1">Uncharacterized protein</fullName>
    </submittedName>
</protein>
<proteinExistence type="predicted"/>
<keyword evidence="2" id="KW-1185">Reference proteome</keyword>
<sequence length="177" mass="19703">MNSRVLPDNSLLGYTQANARTLVPLFLTRAVRRGRAHVRPPGTTVAALLPRFETWRSFLIMLQPTATKLCRDVLSVAGSVYILLWWREKARQGFIAFKYSEGAVDETPTLDMLIWWCLSAAATSIQHLSRALSSSRLFRAGTSTNDVEGIAFSSALHQPPKGPRKMAYLFVVGHEVS</sequence>